<feature type="transmembrane region" description="Helical" evidence="6">
    <location>
        <begin position="128"/>
        <end position="152"/>
    </location>
</feature>
<dbReference type="Proteomes" id="UP000198372">
    <property type="component" value="Unassembled WGS sequence"/>
</dbReference>
<feature type="domain" description="Starch synthase catalytic" evidence="7">
    <location>
        <begin position="190"/>
        <end position="482"/>
    </location>
</feature>
<evidence type="ECO:0000256" key="3">
    <source>
        <dbReference type="ARBA" id="ARBA00022679"/>
    </source>
</evidence>
<dbReference type="OrthoDB" id="2533648at2759"/>
<organism evidence="8 9">
    <name type="scientific">Microbotryum intermedium</name>
    <dbReference type="NCBI Taxonomy" id="269621"/>
    <lineage>
        <taxon>Eukaryota</taxon>
        <taxon>Fungi</taxon>
        <taxon>Dikarya</taxon>
        <taxon>Basidiomycota</taxon>
        <taxon>Pucciniomycotina</taxon>
        <taxon>Microbotryomycetes</taxon>
        <taxon>Microbotryales</taxon>
        <taxon>Microbotryaceae</taxon>
        <taxon>Microbotryum</taxon>
    </lineage>
</organism>
<feature type="compositionally biased region" description="Low complexity" evidence="5">
    <location>
        <begin position="881"/>
        <end position="891"/>
    </location>
</feature>
<feature type="region of interest" description="Disordered" evidence="5">
    <location>
        <begin position="87"/>
        <end position="112"/>
    </location>
</feature>
<proteinExistence type="predicted"/>
<dbReference type="PANTHER" id="PTHR45825">
    <property type="entry name" value="GRANULE-BOUND STARCH SYNTHASE 1, CHLOROPLASTIC/AMYLOPLASTIC"/>
    <property type="match status" value="1"/>
</dbReference>
<dbReference type="Pfam" id="PF08323">
    <property type="entry name" value="Glyco_transf_5"/>
    <property type="match status" value="1"/>
</dbReference>
<feature type="compositionally biased region" description="Basic residues" evidence="5">
    <location>
        <begin position="917"/>
        <end position="956"/>
    </location>
</feature>
<dbReference type="EMBL" id="FMSP01000002">
    <property type="protein sequence ID" value="SCV67687.1"/>
    <property type="molecule type" value="Genomic_DNA"/>
</dbReference>
<evidence type="ECO:0000256" key="2">
    <source>
        <dbReference type="ARBA" id="ARBA00022676"/>
    </source>
</evidence>
<gene>
    <name evidence="8" type="ORF">BQ2448_5298</name>
</gene>
<dbReference type="GO" id="GO:0016757">
    <property type="term" value="F:glycosyltransferase activity"/>
    <property type="evidence" value="ECO:0007669"/>
    <property type="project" value="UniProtKB-KW"/>
</dbReference>
<comment type="subcellular location">
    <subcellularLocation>
        <location evidence="1">Plastid</location>
        <location evidence="1">Amyloplast</location>
    </subcellularLocation>
</comment>
<sequence>MVLPSGLPPVTPPRRTGQGRSSSISIVTATPSRSPITRRNEGRRSPLQRQVQSNRDAQEVESVFKVGAYKNKDVVSRRIFGLPPRVVASTSSSTSTSSSSSTSTSTSTSTRGFKRTLSRIGIPFPRRYLTRTLVILGTVAIACLIVWLVGVFDREPAREPLKITYREWDIVPYHHLDYSEPIVLRPMTRLIHVAKEFGPATMGGLGVMLTSLVVAQAQSGQLDVSVILPHYSYLNSIPDLKDQIELVAELQVPFVNYRGHVKHVACPVSRLRWKYVDLPDFLDAEVEFAEAIQERFVDIYLIGPGKSSPFHAAFRAKGPGDVYSAYKPLRQEWKDLWFASATAEFIALINANPATIDGPPGLIDLVHLHGATNAMVAYYIRQQEAQNHNATIPAIIYTLHDSLDEVEYSNLVSNAVSFLPPIEHQSPLAQLLVTRLPNYVHSAQLFPAAMAVDLADMVTFVSRSIAADITEGRFTFRLQELIMPSIAAQAKRGHFAGITNGIDFTDLSKNPFVSPLLVERGVAYPRIGTDLLDPATLKDEALSFVGAKRRAKQVLIDALPLHFSADDLRRPLLLFIGRFQYNKGCEFFEPILEMLLEAQRTAAAFQDDGQAAHHQFDARLVVMGARNNYPIKELRRLQELYPRHFTLIDDTTDMQSRWGSMIRMASDFSFVPSFSEAFGLVAAEGLLFGAPVVSTGVGGLAEFLVPFDRTTKKPFSVGNAHLFQLYGGVGPGEGSGTPGGELSLDADKARPSLEQLAPAIRRCNAVVAAAIRGWQERAHDWARVEQERFVRRLVTHALELSWDRPRGPVEEATLRVSRARPVGGRAHWVDHHPHPPLPEPIPEPPTNGAHLPIYKIWNSETEVRREAQAPIVAHLLPEPASSKGRNGSGSTKKGGGNSSNVRNRKKPSTTSTLKQQFHQKARGQNNHHGHKKASPHRRPKSGPKQNKAKSAARRRK</sequence>
<feature type="compositionally biased region" description="Pro residues" evidence="5">
    <location>
        <begin position="1"/>
        <end position="12"/>
    </location>
</feature>
<dbReference type="InterPro" id="IPR013534">
    <property type="entry name" value="Starch_synth_cat_dom"/>
</dbReference>
<protein>
    <submittedName>
        <fullName evidence="8">BQ2448_5298 protein</fullName>
    </submittedName>
</protein>
<evidence type="ECO:0000313" key="8">
    <source>
        <dbReference type="EMBL" id="SCV67687.1"/>
    </source>
</evidence>
<dbReference type="AlphaFoldDB" id="A0A238F3S4"/>
<dbReference type="STRING" id="269621.A0A238F3S4"/>
<evidence type="ECO:0000313" key="9">
    <source>
        <dbReference type="Proteomes" id="UP000198372"/>
    </source>
</evidence>
<dbReference type="Pfam" id="PF13692">
    <property type="entry name" value="Glyco_trans_1_4"/>
    <property type="match status" value="1"/>
</dbReference>
<keyword evidence="4" id="KW-0934">Plastid</keyword>
<dbReference type="PANTHER" id="PTHR45825:SF11">
    <property type="entry name" value="ALPHA AMYLASE DOMAIN-CONTAINING PROTEIN"/>
    <property type="match status" value="1"/>
</dbReference>
<feature type="compositionally biased region" description="Polar residues" evidence="5">
    <location>
        <begin position="18"/>
        <end position="37"/>
    </location>
</feature>
<reference evidence="9" key="1">
    <citation type="submission" date="2016-09" db="EMBL/GenBank/DDBJ databases">
        <authorList>
            <person name="Jeantristanb JTB J.-T."/>
            <person name="Ricardo R."/>
        </authorList>
    </citation>
    <scope>NUCLEOTIDE SEQUENCE [LARGE SCALE GENOMIC DNA]</scope>
</reference>
<evidence type="ECO:0000259" key="7">
    <source>
        <dbReference type="Pfam" id="PF08323"/>
    </source>
</evidence>
<accession>A0A238F3S4</accession>
<keyword evidence="4" id="KW-0035">Amyloplast</keyword>
<feature type="region of interest" description="Disordered" evidence="5">
    <location>
        <begin position="1"/>
        <end position="56"/>
    </location>
</feature>
<keyword evidence="6" id="KW-0472">Membrane</keyword>
<evidence type="ECO:0000256" key="4">
    <source>
        <dbReference type="ARBA" id="ARBA00023234"/>
    </source>
</evidence>
<keyword evidence="2" id="KW-0328">Glycosyltransferase</keyword>
<keyword evidence="3" id="KW-0808">Transferase</keyword>
<feature type="region of interest" description="Disordered" evidence="5">
    <location>
        <begin position="875"/>
        <end position="956"/>
    </location>
</feature>
<feature type="compositionally biased region" description="Low complexity" evidence="5">
    <location>
        <begin position="89"/>
        <end position="110"/>
    </location>
</feature>
<keyword evidence="6" id="KW-1133">Transmembrane helix</keyword>
<evidence type="ECO:0000256" key="5">
    <source>
        <dbReference type="SAM" id="MobiDB-lite"/>
    </source>
</evidence>
<name>A0A238F3S4_9BASI</name>
<evidence type="ECO:0000256" key="1">
    <source>
        <dbReference type="ARBA" id="ARBA00004602"/>
    </source>
</evidence>
<keyword evidence="9" id="KW-1185">Reference proteome</keyword>
<evidence type="ECO:0000256" key="6">
    <source>
        <dbReference type="SAM" id="Phobius"/>
    </source>
</evidence>
<keyword evidence="6" id="KW-0812">Transmembrane</keyword>
<dbReference type="SUPFAM" id="SSF53756">
    <property type="entry name" value="UDP-Glycosyltransferase/glycogen phosphorylase"/>
    <property type="match status" value="1"/>
</dbReference>
<dbReference type="Gene3D" id="3.40.50.2000">
    <property type="entry name" value="Glycogen Phosphorylase B"/>
    <property type="match status" value="2"/>
</dbReference>